<dbReference type="OrthoDB" id="4870800at2"/>
<protein>
    <recommendedName>
        <fullName evidence="2">Helix-turn-helix domain-containing protein</fullName>
    </recommendedName>
</protein>
<dbReference type="NCBIfam" id="TIGR01764">
    <property type="entry name" value="excise"/>
    <property type="match status" value="1"/>
</dbReference>
<evidence type="ECO:0000259" key="2">
    <source>
        <dbReference type="Pfam" id="PF12728"/>
    </source>
</evidence>
<dbReference type="RefSeq" id="WP_085164811.1">
    <property type="nucleotide sequence ID" value="NZ_JACKSS010000131.1"/>
</dbReference>
<evidence type="ECO:0000256" key="1">
    <source>
        <dbReference type="SAM" id="MobiDB-lite"/>
    </source>
</evidence>
<feature type="region of interest" description="Disordered" evidence="1">
    <location>
        <begin position="54"/>
        <end position="88"/>
    </location>
</feature>
<proteinExistence type="predicted"/>
<dbReference type="SUPFAM" id="SSF46955">
    <property type="entry name" value="Putative DNA-binding domain"/>
    <property type="match status" value="1"/>
</dbReference>
<organism evidence="3 4">
    <name type="scientific">Mycobacterium nebraskense</name>
    <dbReference type="NCBI Taxonomy" id="244292"/>
    <lineage>
        <taxon>Bacteria</taxon>
        <taxon>Bacillati</taxon>
        <taxon>Actinomycetota</taxon>
        <taxon>Actinomycetes</taxon>
        <taxon>Mycobacteriales</taxon>
        <taxon>Mycobacteriaceae</taxon>
        <taxon>Mycobacterium</taxon>
    </lineage>
</organism>
<accession>A0A1X1ZG36</accession>
<dbReference type="Proteomes" id="UP000193781">
    <property type="component" value="Unassembled WGS sequence"/>
</dbReference>
<dbReference type="Pfam" id="PF12728">
    <property type="entry name" value="HTH_17"/>
    <property type="match status" value="1"/>
</dbReference>
<reference evidence="3 4" key="1">
    <citation type="submission" date="2016-01" db="EMBL/GenBank/DDBJ databases">
        <title>The new phylogeny of the genus Mycobacterium.</title>
        <authorList>
            <person name="Tarcisio F."/>
            <person name="Conor M."/>
            <person name="Antonella G."/>
            <person name="Elisabetta G."/>
            <person name="Giulia F.S."/>
            <person name="Sara T."/>
            <person name="Anna F."/>
            <person name="Clotilde B."/>
            <person name="Roberto B."/>
            <person name="Veronica D.S."/>
            <person name="Fabio R."/>
            <person name="Monica P."/>
            <person name="Olivier J."/>
            <person name="Enrico T."/>
            <person name="Nicola S."/>
        </authorList>
    </citation>
    <scope>NUCLEOTIDE SEQUENCE [LARGE SCALE GENOMIC DNA]</scope>
    <source>
        <strain evidence="3 4">DSM 44803</strain>
    </source>
</reference>
<dbReference type="AlphaFoldDB" id="A0A1X1ZG36"/>
<dbReference type="InterPro" id="IPR009061">
    <property type="entry name" value="DNA-bd_dom_put_sf"/>
</dbReference>
<dbReference type="GO" id="GO:0003677">
    <property type="term" value="F:DNA binding"/>
    <property type="evidence" value="ECO:0007669"/>
    <property type="project" value="InterPro"/>
</dbReference>
<gene>
    <name evidence="3" type="ORF">AWC17_05155</name>
</gene>
<dbReference type="InterPro" id="IPR041657">
    <property type="entry name" value="HTH_17"/>
</dbReference>
<evidence type="ECO:0000313" key="4">
    <source>
        <dbReference type="Proteomes" id="UP000193781"/>
    </source>
</evidence>
<keyword evidence="4" id="KW-1185">Reference proteome</keyword>
<evidence type="ECO:0000313" key="3">
    <source>
        <dbReference type="EMBL" id="ORW22299.1"/>
    </source>
</evidence>
<feature type="domain" description="Helix-turn-helix" evidence="2">
    <location>
        <begin position="6"/>
        <end position="50"/>
    </location>
</feature>
<name>A0A1X1ZG36_9MYCO</name>
<dbReference type="InterPro" id="IPR010093">
    <property type="entry name" value="SinI_DNA-bd"/>
</dbReference>
<comment type="caution">
    <text evidence="3">The sequence shown here is derived from an EMBL/GenBank/DDBJ whole genome shotgun (WGS) entry which is preliminary data.</text>
</comment>
<sequence length="126" mass="14332">MSQQHLTINQAAERLGVHPVTVRRYLARNILRGYRIGPRMIRIRADDIDAMSKPIGWRRMSPPAAPAAPRPGVSTPPTTMLSTDKWKTDWERRAQRAAVDPRYFDMMPRGVRERAKQLQAQAGESA</sequence>
<dbReference type="EMBL" id="LQPH01000122">
    <property type="protein sequence ID" value="ORW22299.1"/>
    <property type="molecule type" value="Genomic_DNA"/>
</dbReference>